<keyword evidence="3" id="KW-1185">Reference proteome</keyword>
<accession>A0A4C1XB13</accession>
<reference evidence="2 3" key="1">
    <citation type="journal article" date="2019" name="Commun. Biol.">
        <title>The bagworm genome reveals a unique fibroin gene that provides high tensile strength.</title>
        <authorList>
            <person name="Kono N."/>
            <person name="Nakamura H."/>
            <person name="Ohtoshi R."/>
            <person name="Tomita M."/>
            <person name="Numata K."/>
            <person name="Arakawa K."/>
        </authorList>
    </citation>
    <scope>NUCLEOTIDE SEQUENCE [LARGE SCALE GENOMIC DNA]</scope>
</reference>
<evidence type="ECO:0000313" key="2">
    <source>
        <dbReference type="EMBL" id="GBP59495.1"/>
    </source>
</evidence>
<proteinExistence type="predicted"/>
<evidence type="ECO:0000256" key="1">
    <source>
        <dbReference type="SAM" id="MobiDB-lite"/>
    </source>
</evidence>
<dbReference type="AlphaFoldDB" id="A0A4C1XB13"/>
<protein>
    <submittedName>
        <fullName evidence="2">Uncharacterized protein</fullName>
    </submittedName>
</protein>
<name>A0A4C1XB13_EUMVA</name>
<comment type="caution">
    <text evidence="2">The sequence shown here is derived from an EMBL/GenBank/DDBJ whole genome shotgun (WGS) entry which is preliminary data.</text>
</comment>
<dbReference type="EMBL" id="BGZK01000763">
    <property type="protein sequence ID" value="GBP59495.1"/>
    <property type="molecule type" value="Genomic_DNA"/>
</dbReference>
<gene>
    <name evidence="2" type="ORF">EVAR_42400_1</name>
</gene>
<evidence type="ECO:0000313" key="3">
    <source>
        <dbReference type="Proteomes" id="UP000299102"/>
    </source>
</evidence>
<dbReference type="Proteomes" id="UP000299102">
    <property type="component" value="Unassembled WGS sequence"/>
</dbReference>
<sequence>MAGGRHLRPFHFVVYVTRPAAAGGRSRSRSLPRAPAAPPTLSRLSDKQNISADAAIYEVLRSRNRVYGHITVLNISHIGPFLYDYLLNLPRLADGR</sequence>
<feature type="region of interest" description="Disordered" evidence="1">
    <location>
        <begin position="21"/>
        <end position="43"/>
    </location>
</feature>
<organism evidence="2 3">
    <name type="scientific">Eumeta variegata</name>
    <name type="common">Bagworm moth</name>
    <name type="synonym">Eumeta japonica</name>
    <dbReference type="NCBI Taxonomy" id="151549"/>
    <lineage>
        <taxon>Eukaryota</taxon>
        <taxon>Metazoa</taxon>
        <taxon>Ecdysozoa</taxon>
        <taxon>Arthropoda</taxon>
        <taxon>Hexapoda</taxon>
        <taxon>Insecta</taxon>
        <taxon>Pterygota</taxon>
        <taxon>Neoptera</taxon>
        <taxon>Endopterygota</taxon>
        <taxon>Lepidoptera</taxon>
        <taxon>Glossata</taxon>
        <taxon>Ditrysia</taxon>
        <taxon>Tineoidea</taxon>
        <taxon>Psychidae</taxon>
        <taxon>Oiketicinae</taxon>
        <taxon>Eumeta</taxon>
    </lineage>
</organism>